<evidence type="ECO:0000256" key="2">
    <source>
        <dbReference type="ARBA" id="ARBA00007635"/>
    </source>
</evidence>
<organism evidence="9 10">
    <name type="scientific">Momordica charantia</name>
    <name type="common">Bitter gourd</name>
    <name type="synonym">Balsam pear</name>
    <dbReference type="NCBI Taxonomy" id="3673"/>
    <lineage>
        <taxon>Eukaryota</taxon>
        <taxon>Viridiplantae</taxon>
        <taxon>Streptophyta</taxon>
        <taxon>Embryophyta</taxon>
        <taxon>Tracheophyta</taxon>
        <taxon>Spermatophyta</taxon>
        <taxon>Magnoliopsida</taxon>
        <taxon>eudicotyledons</taxon>
        <taxon>Gunneridae</taxon>
        <taxon>Pentapetalae</taxon>
        <taxon>rosids</taxon>
        <taxon>fabids</taxon>
        <taxon>Cucurbitales</taxon>
        <taxon>Cucurbitaceae</taxon>
        <taxon>Momordiceae</taxon>
        <taxon>Momordica</taxon>
    </lineage>
</organism>
<feature type="transmembrane region" description="Helical" evidence="6">
    <location>
        <begin position="35"/>
        <end position="57"/>
    </location>
</feature>
<feature type="transmembrane region" description="Helical" evidence="6">
    <location>
        <begin position="69"/>
        <end position="87"/>
    </location>
</feature>
<dbReference type="OrthoDB" id="1718296at2759"/>
<dbReference type="PANTHER" id="PTHR31218">
    <property type="entry name" value="WAT1-RELATED PROTEIN"/>
    <property type="match status" value="1"/>
</dbReference>
<dbReference type="AlphaFoldDB" id="A0A6J1BU92"/>
<evidence type="ECO:0000256" key="5">
    <source>
        <dbReference type="ARBA" id="ARBA00023136"/>
    </source>
</evidence>
<dbReference type="InterPro" id="IPR030184">
    <property type="entry name" value="WAT1-related"/>
</dbReference>
<feature type="transmembrane region" description="Helical" evidence="6">
    <location>
        <begin position="275"/>
        <end position="295"/>
    </location>
</feature>
<protein>
    <recommendedName>
        <fullName evidence="6">WAT1-related protein</fullName>
    </recommendedName>
</protein>
<feature type="transmembrane region" description="Helical" evidence="6">
    <location>
        <begin position="99"/>
        <end position="118"/>
    </location>
</feature>
<feature type="domain" description="EamA" evidence="8">
    <location>
        <begin position="7"/>
        <end position="147"/>
    </location>
</feature>
<keyword evidence="9" id="KW-1185">Reference proteome</keyword>
<keyword evidence="3 6" id="KW-0812">Transmembrane</keyword>
<feature type="domain" description="EamA" evidence="8">
    <location>
        <begin position="180"/>
        <end position="318"/>
    </location>
</feature>
<dbReference type="InterPro" id="IPR037185">
    <property type="entry name" value="EmrE-like"/>
</dbReference>
<sequence length="383" mass="42229">MESKTKPYFAAIIFQIIFAGMSILSKAAFSYGMNSYIFIFYRQALGALLLLPPTIIFRRKEVRCLSFGEVCKIFMLAFLGRTLTLNANGIGVNYTSANLGSAAFNCVPVTTFFFAFIFRMEKVNLRKASGMAKVGGIMLCIAGVAVLAFYKGPYMKPFFNYHLFQTHQKSHLSSNKTWIIGCFMHLITSILLGLWFVLQALVMETCPSPLVLTCGQTLSSAIQSFVVAIAVERNPSEWKLGWNISLISILYCGIIVNCIGNYLSCWVIKKKGPVFQAVTTPLNLVMTIVGSQFLLDDGVSLGSIIGAMLLVLSLYSVLWGKTKEMSYGNTESKSDKSVSVPEMSYGNTESKSDKSGSVPPEKEIGDQHLKQTSISKVMELPTH</sequence>
<accession>A0A6J1BU92</accession>
<dbReference type="Pfam" id="PF00892">
    <property type="entry name" value="EamA"/>
    <property type="match status" value="2"/>
</dbReference>
<dbReference type="Proteomes" id="UP000504603">
    <property type="component" value="Unplaced"/>
</dbReference>
<dbReference type="GO" id="GO:0016020">
    <property type="term" value="C:membrane"/>
    <property type="evidence" value="ECO:0007669"/>
    <property type="project" value="UniProtKB-SubCell"/>
</dbReference>
<dbReference type="GeneID" id="111005599"/>
<dbReference type="KEGG" id="mcha:111005599"/>
<evidence type="ECO:0000256" key="7">
    <source>
        <dbReference type="SAM" id="MobiDB-lite"/>
    </source>
</evidence>
<evidence type="ECO:0000256" key="4">
    <source>
        <dbReference type="ARBA" id="ARBA00022989"/>
    </source>
</evidence>
<feature type="transmembrane region" description="Helical" evidence="6">
    <location>
        <begin position="7"/>
        <end position="29"/>
    </location>
</feature>
<reference evidence="10" key="1">
    <citation type="submission" date="2025-08" db="UniProtKB">
        <authorList>
            <consortium name="RefSeq"/>
        </authorList>
    </citation>
    <scope>IDENTIFICATION</scope>
    <source>
        <strain evidence="10">OHB3-1</strain>
    </source>
</reference>
<dbReference type="SUPFAM" id="SSF103481">
    <property type="entry name" value="Multidrug resistance efflux transporter EmrE"/>
    <property type="match status" value="1"/>
</dbReference>
<proteinExistence type="inferred from homology"/>
<keyword evidence="5 6" id="KW-0472">Membrane</keyword>
<evidence type="ECO:0000259" key="8">
    <source>
        <dbReference type="Pfam" id="PF00892"/>
    </source>
</evidence>
<feature type="region of interest" description="Disordered" evidence="7">
    <location>
        <begin position="327"/>
        <end position="383"/>
    </location>
</feature>
<gene>
    <name evidence="10" type="primary">LOC111005599</name>
</gene>
<feature type="transmembrane region" description="Helical" evidence="6">
    <location>
        <begin position="130"/>
        <end position="150"/>
    </location>
</feature>
<name>A0A6J1BU92_MOMCH</name>
<feature type="transmembrane region" description="Helical" evidence="6">
    <location>
        <begin position="178"/>
        <end position="198"/>
    </location>
</feature>
<evidence type="ECO:0000256" key="6">
    <source>
        <dbReference type="RuleBase" id="RU363077"/>
    </source>
</evidence>
<keyword evidence="4 6" id="KW-1133">Transmembrane helix</keyword>
<comment type="subcellular location">
    <subcellularLocation>
        <location evidence="1 6">Membrane</location>
        <topology evidence="1 6">Multi-pass membrane protein</topology>
    </subcellularLocation>
</comment>
<evidence type="ECO:0000256" key="1">
    <source>
        <dbReference type="ARBA" id="ARBA00004141"/>
    </source>
</evidence>
<dbReference type="RefSeq" id="XP_022132849.1">
    <property type="nucleotide sequence ID" value="XM_022277157.1"/>
</dbReference>
<feature type="transmembrane region" description="Helical" evidence="6">
    <location>
        <begin position="210"/>
        <end position="230"/>
    </location>
</feature>
<comment type="similarity">
    <text evidence="2 6">Belongs to the drug/metabolite transporter (DMT) superfamily. Plant drug/metabolite exporter (P-DME) (TC 2.A.7.4) family.</text>
</comment>
<evidence type="ECO:0000313" key="9">
    <source>
        <dbReference type="Proteomes" id="UP000504603"/>
    </source>
</evidence>
<feature type="compositionally biased region" description="Basic and acidic residues" evidence="7">
    <location>
        <begin position="350"/>
        <end position="369"/>
    </location>
</feature>
<evidence type="ECO:0000256" key="3">
    <source>
        <dbReference type="ARBA" id="ARBA00022692"/>
    </source>
</evidence>
<dbReference type="InterPro" id="IPR000620">
    <property type="entry name" value="EamA_dom"/>
</dbReference>
<dbReference type="GO" id="GO:0022857">
    <property type="term" value="F:transmembrane transporter activity"/>
    <property type="evidence" value="ECO:0007669"/>
    <property type="project" value="InterPro"/>
</dbReference>
<evidence type="ECO:0000313" key="10">
    <source>
        <dbReference type="RefSeq" id="XP_022132849.1"/>
    </source>
</evidence>
<feature type="transmembrane region" description="Helical" evidence="6">
    <location>
        <begin position="242"/>
        <end position="263"/>
    </location>
</feature>
<feature type="transmembrane region" description="Helical" evidence="6">
    <location>
        <begin position="301"/>
        <end position="319"/>
    </location>
</feature>